<gene>
    <name evidence="1" type="ORF">DXB93_07985</name>
</gene>
<name>A0A3E3EDB7_9FIRM</name>
<dbReference type="AlphaFoldDB" id="A0A3E3EDB7"/>
<evidence type="ECO:0000313" key="1">
    <source>
        <dbReference type="EMBL" id="RGD85503.1"/>
    </source>
</evidence>
<dbReference type="Proteomes" id="UP000261032">
    <property type="component" value="Unassembled WGS sequence"/>
</dbReference>
<accession>A0A3E3EDB7</accession>
<reference evidence="1 2" key="1">
    <citation type="submission" date="2018-08" db="EMBL/GenBank/DDBJ databases">
        <title>A genome reference for cultivated species of the human gut microbiota.</title>
        <authorList>
            <person name="Zou Y."/>
            <person name="Xue W."/>
            <person name="Luo G."/>
        </authorList>
    </citation>
    <scope>NUCLEOTIDE SEQUENCE [LARGE SCALE GENOMIC DNA]</scope>
    <source>
        <strain evidence="1 2">OM06-4</strain>
    </source>
</reference>
<proteinExistence type="predicted"/>
<dbReference type="RefSeq" id="WP_117581253.1">
    <property type="nucleotide sequence ID" value="NZ_QUSL01000010.1"/>
</dbReference>
<comment type="caution">
    <text evidence="1">The sequence shown here is derived from an EMBL/GenBank/DDBJ whole genome shotgun (WGS) entry which is preliminary data.</text>
</comment>
<evidence type="ECO:0008006" key="3">
    <source>
        <dbReference type="Google" id="ProtNLM"/>
    </source>
</evidence>
<protein>
    <recommendedName>
        <fullName evidence="3">DIX domain-containing protein</fullName>
    </recommendedName>
</protein>
<sequence length="272" mass="32866">MQLNTTSYQTILDTLCNELELNEQVILDIIDSGYYMFQQDHQVLIIDDLYECYFNIVKKHFKGHIDKVQLYSISRKLKDTDNDGLSLLELLTDENSLSNYLKEYGLTFKFNEEIEMYVNGNKVDIRDEEDHTPYLKYRFKYDYSFKGFPFDDCLMNNEILDRVKYGPEIFMHLYKYIDNDDEIIDNYLEQSKLYKFEYLVPIEDIHFENYEDLTNEEKQYHLLTLMMLKLYFYKYDQDYEGFYTMNSIIVVNNNKSISGEFLINKTMLDDEQ</sequence>
<evidence type="ECO:0000313" key="2">
    <source>
        <dbReference type="Proteomes" id="UP000261032"/>
    </source>
</evidence>
<dbReference type="EMBL" id="QUSL01000010">
    <property type="protein sequence ID" value="RGD85503.1"/>
    <property type="molecule type" value="Genomic_DNA"/>
</dbReference>
<organism evidence="1 2">
    <name type="scientific">Thomasclavelia ramosa</name>
    <dbReference type="NCBI Taxonomy" id="1547"/>
    <lineage>
        <taxon>Bacteria</taxon>
        <taxon>Bacillati</taxon>
        <taxon>Bacillota</taxon>
        <taxon>Erysipelotrichia</taxon>
        <taxon>Erysipelotrichales</taxon>
        <taxon>Coprobacillaceae</taxon>
        <taxon>Thomasclavelia</taxon>
    </lineage>
</organism>